<comment type="caution">
    <text evidence="2">The sequence shown here is derived from an EMBL/GenBank/DDBJ whole genome shotgun (WGS) entry which is preliminary data.</text>
</comment>
<feature type="region of interest" description="Disordered" evidence="1">
    <location>
        <begin position="1"/>
        <end position="20"/>
    </location>
</feature>
<name>A0A8T0GYB1_CERPU</name>
<evidence type="ECO:0000256" key="1">
    <source>
        <dbReference type="SAM" id="MobiDB-lite"/>
    </source>
</evidence>
<keyword evidence="3" id="KW-1185">Reference proteome</keyword>
<evidence type="ECO:0000313" key="3">
    <source>
        <dbReference type="Proteomes" id="UP000822688"/>
    </source>
</evidence>
<sequence>MSWELASTASKHGTPDANIARERMKNDALTHSLTRLSAVTSLGKWSRLNSLTHSLTHSLVEGEGEGEYNLCNVSKSPCCRVLLTLPSRLTPAVDPGVGP</sequence>
<organism evidence="2 3">
    <name type="scientific">Ceratodon purpureus</name>
    <name type="common">Fire moss</name>
    <name type="synonym">Dicranum purpureum</name>
    <dbReference type="NCBI Taxonomy" id="3225"/>
    <lineage>
        <taxon>Eukaryota</taxon>
        <taxon>Viridiplantae</taxon>
        <taxon>Streptophyta</taxon>
        <taxon>Embryophyta</taxon>
        <taxon>Bryophyta</taxon>
        <taxon>Bryophytina</taxon>
        <taxon>Bryopsida</taxon>
        <taxon>Dicranidae</taxon>
        <taxon>Pseudoditrichales</taxon>
        <taxon>Ditrichaceae</taxon>
        <taxon>Ceratodon</taxon>
    </lineage>
</organism>
<feature type="compositionally biased region" description="Polar residues" evidence="1">
    <location>
        <begin position="1"/>
        <end position="11"/>
    </location>
</feature>
<protein>
    <submittedName>
        <fullName evidence="2">Uncharacterized protein</fullName>
    </submittedName>
</protein>
<gene>
    <name evidence="2" type="ORF">KC19_8G005000</name>
</gene>
<dbReference type="EMBL" id="CM026429">
    <property type="protein sequence ID" value="KAG0563104.1"/>
    <property type="molecule type" value="Genomic_DNA"/>
</dbReference>
<evidence type="ECO:0000313" key="2">
    <source>
        <dbReference type="EMBL" id="KAG0563104.1"/>
    </source>
</evidence>
<accession>A0A8T0GYB1</accession>
<reference evidence="2" key="1">
    <citation type="submission" date="2020-06" db="EMBL/GenBank/DDBJ databases">
        <title>WGS assembly of Ceratodon purpureus strain R40.</title>
        <authorList>
            <person name="Carey S.B."/>
            <person name="Jenkins J."/>
            <person name="Shu S."/>
            <person name="Lovell J.T."/>
            <person name="Sreedasyam A."/>
            <person name="Maumus F."/>
            <person name="Tiley G.P."/>
            <person name="Fernandez-Pozo N."/>
            <person name="Barry K."/>
            <person name="Chen C."/>
            <person name="Wang M."/>
            <person name="Lipzen A."/>
            <person name="Daum C."/>
            <person name="Saski C.A."/>
            <person name="Payton A.C."/>
            <person name="Mcbreen J.C."/>
            <person name="Conrad R.E."/>
            <person name="Kollar L.M."/>
            <person name="Olsson S."/>
            <person name="Huttunen S."/>
            <person name="Landis J.B."/>
            <person name="Wickett N.J."/>
            <person name="Johnson M.G."/>
            <person name="Rensing S.A."/>
            <person name="Grimwood J."/>
            <person name="Schmutz J."/>
            <person name="Mcdaniel S.F."/>
        </authorList>
    </citation>
    <scope>NUCLEOTIDE SEQUENCE</scope>
    <source>
        <strain evidence="2">R40</strain>
    </source>
</reference>
<dbReference type="Proteomes" id="UP000822688">
    <property type="component" value="Chromosome 8"/>
</dbReference>
<dbReference type="AlphaFoldDB" id="A0A8T0GYB1"/>
<proteinExistence type="predicted"/>